<comment type="caution">
    <text evidence="1">The sequence shown here is derived from an EMBL/GenBank/DDBJ whole genome shotgun (WGS) entry which is preliminary data.</text>
</comment>
<dbReference type="AlphaFoldDB" id="A0A3N4UC58"/>
<proteinExistence type="predicted"/>
<protein>
    <recommendedName>
        <fullName evidence="3">FlgN protein</fullName>
    </recommendedName>
</protein>
<dbReference type="OrthoDB" id="7862070at2"/>
<accession>A0A3N4UC58</accession>
<dbReference type="SUPFAM" id="SSF140566">
    <property type="entry name" value="FlgN-like"/>
    <property type="match status" value="1"/>
</dbReference>
<dbReference type="EMBL" id="RKQK01000004">
    <property type="protein sequence ID" value="RPE64639.1"/>
    <property type="molecule type" value="Genomic_DNA"/>
</dbReference>
<name>A0A3N4UC58_9RHOB</name>
<keyword evidence="2" id="KW-1185">Reference proteome</keyword>
<dbReference type="RefSeq" id="WP_123793447.1">
    <property type="nucleotide sequence ID" value="NZ_RKQK01000004.1"/>
</dbReference>
<reference evidence="1 2" key="1">
    <citation type="submission" date="2018-11" db="EMBL/GenBank/DDBJ databases">
        <title>Genomic Encyclopedia of Type Strains, Phase IV (KMG-IV): sequencing the most valuable type-strain genomes for metagenomic binning, comparative biology and taxonomic classification.</title>
        <authorList>
            <person name="Goeker M."/>
        </authorList>
    </citation>
    <scope>NUCLEOTIDE SEQUENCE [LARGE SCALE GENOMIC DNA]</scope>
    <source>
        <strain evidence="1 2">DSM 104731</strain>
    </source>
</reference>
<dbReference type="Proteomes" id="UP000269689">
    <property type="component" value="Unassembled WGS sequence"/>
</dbReference>
<dbReference type="InterPro" id="IPR036679">
    <property type="entry name" value="FlgN-like_sf"/>
</dbReference>
<sequence length="117" mass="12882">MGLFNAMRPVSALIELLEKEHDAIIKGQFSVLVDVSEPKESLMQALSRVSPNEADLNVLKKLSERNRKLLVASAHGLKSARKRLADLKAPLPSFQTYGPSGSRADMVNKSLTIKKKI</sequence>
<evidence type="ECO:0000313" key="1">
    <source>
        <dbReference type="EMBL" id="RPE64639.1"/>
    </source>
</evidence>
<evidence type="ECO:0000313" key="2">
    <source>
        <dbReference type="Proteomes" id="UP000269689"/>
    </source>
</evidence>
<gene>
    <name evidence="1" type="ORF">EDD53_2399</name>
</gene>
<dbReference type="GO" id="GO:0044780">
    <property type="term" value="P:bacterial-type flagellum assembly"/>
    <property type="evidence" value="ECO:0007669"/>
    <property type="project" value="InterPro"/>
</dbReference>
<evidence type="ECO:0008006" key="3">
    <source>
        <dbReference type="Google" id="ProtNLM"/>
    </source>
</evidence>
<organism evidence="1 2">
    <name type="scientific">Pacificibacter maritimus</name>
    <dbReference type="NCBI Taxonomy" id="762213"/>
    <lineage>
        <taxon>Bacteria</taxon>
        <taxon>Pseudomonadati</taxon>
        <taxon>Pseudomonadota</taxon>
        <taxon>Alphaproteobacteria</taxon>
        <taxon>Rhodobacterales</taxon>
        <taxon>Roseobacteraceae</taxon>
        <taxon>Pacificibacter</taxon>
    </lineage>
</organism>